<dbReference type="Gene3D" id="3.40.50.12780">
    <property type="entry name" value="N-terminal domain of ligase-like"/>
    <property type="match status" value="1"/>
</dbReference>
<evidence type="ECO:0000256" key="16">
    <source>
        <dbReference type="ARBA" id="ARBA00051585"/>
    </source>
</evidence>
<evidence type="ECO:0000256" key="7">
    <source>
        <dbReference type="ARBA" id="ARBA00022598"/>
    </source>
</evidence>
<accession>A0AAN8E870</accession>
<reference evidence="22 23" key="1">
    <citation type="submission" date="2022-12" db="EMBL/GenBank/DDBJ databases">
        <title>Genomic features and morphological characterization of a novel Knufia sp. strain isolated from spacecraft assembly facility.</title>
        <authorList>
            <person name="Teixeira M."/>
            <person name="Chander A.M."/>
            <person name="Stajich J.E."/>
            <person name="Venkateswaran K."/>
        </authorList>
    </citation>
    <scope>NUCLEOTIDE SEQUENCE [LARGE SCALE GENOMIC DNA]</scope>
    <source>
        <strain evidence="22 23">FJI-L2-BK-P2</strain>
    </source>
</reference>
<dbReference type="GO" id="GO:0005778">
    <property type="term" value="C:peroxisomal membrane"/>
    <property type="evidence" value="ECO:0007669"/>
    <property type="project" value="UniProtKB-SubCell"/>
</dbReference>
<feature type="domain" description="AMP-binding enzyme C-terminal" evidence="21">
    <location>
        <begin position="513"/>
        <end position="600"/>
    </location>
</feature>
<keyword evidence="9" id="KW-0812">Transmembrane</keyword>
<keyword evidence="11" id="KW-0067">ATP-binding</keyword>
<dbReference type="GO" id="GO:0005324">
    <property type="term" value="F:long-chain fatty acid transmembrane transporter activity"/>
    <property type="evidence" value="ECO:0007669"/>
    <property type="project" value="TreeGrafter"/>
</dbReference>
<evidence type="ECO:0000256" key="12">
    <source>
        <dbReference type="ARBA" id="ARBA00022989"/>
    </source>
</evidence>
<evidence type="ECO:0000256" key="17">
    <source>
        <dbReference type="ARBA" id="ARBA00060276"/>
    </source>
</evidence>
<keyword evidence="23" id="KW-1185">Reference proteome</keyword>
<keyword evidence="10" id="KW-0547">Nucleotide-binding</keyword>
<gene>
    <name evidence="22" type="primary">FAT1</name>
    <name evidence="22" type="ORF">OHC33_010262</name>
</gene>
<comment type="function">
    <text evidence="17">Acyl-CoA synthetase required for both the import of long chain fatty acids (LCFAs) (C14-C18) and the activation very long chain fatty acids (VLCFAs) (C20-C26) by esterification of the fatty acids into metabolically active CoA-thioesters for subsequent degradation or incorporation into phospholipids. The transport and fatty acyl-CoA synthetase activities are genetically separable and are thus independent activities. Esterifies VLCFAs in the peroxisome matrix. The VLCFAs are actively transported into peroxisomes by a PXA1-PXA2 heterodimeric transporter in the peroxisomal membrane.</text>
</comment>
<keyword evidence="14" id="KW-0472">Membrane</keyword>
<dbReference type="PANTHER" id="PTHR43107">
    <property type="entry name" value="LONG-CHAIN FATTY ACID TRANSPORT PROTEIN"/>
    <property type="match status" value="1"/>
</dbReference>
<keyword evidence="13" id="KW-0445">Lipid transport</keyword>
<dbReference type="EMBL" id="JAKLMC020000044">
    <property type="protein sequence ID" value="KAK5948659.1"/>
    <property type="molecule type" value="Genomic_DNA"/>
</dbReference>
<evidence type="ECO:0000256" key="2">
    <source>
        <dbReference type="ARBA" id="ARBA00004585"/>
    </source>
</evidence>
<comment type="caution">
    <text evidence="22">The sequence shown here is derived from an EMBL/GenBank/DDBJ whole genome shotgun (WGS) entry which is preliminary data.</text>
</comment>
<dbReference type="InterPro" id="IPR020845">
    <property type="entry name" value="AMP-binding_CS"/>
</dbReference>
<keyword evidence="8" id="KW-0551">Lipid droplet</keyword>
<evidence type="ECO:0000256" key="19">
    <source>
        <dbReference type="ARBA" id="ARBA00078285"/>
    </source>
</evidence>
<evidence type="ECO:0000259" key="20">
    <source>
        <dbReference type="Pfam" id="PF00501"/>
    </source>
</evidence>
<name>A0AAN8E870_9EURO</name>
<dbReference type="InterPro" id="IPR025110">
    <property type="entry name" value="AMP-bd_C"/>
</dbReference>
<dbReference type="SUPFAM" id="SSF56801">
    <property type="entry name" value="Acetyl-CoA synthetase-like"/>
    <property type="match status" value="1"/>
</dbReference>
<sequence>MAGIAVVPAAIATAAAGAYLNAKFKISNDFAFLSGFATAQRRFEKRRQANKANLFYKLEEHATDPKIANKIFLIYEGKSWTFKRFYDTVLRYAGWLHKTHNVVAGEIVALDFMNCPAFLFLTLAVWSLGASPAFINHNLTSKPLIHSVKVSTARICIIDPDLESRALTNETKEAFLAPNFRNNAFPLEIVVLGEGLQKSLDYFPPYRAPDVARNVDNPASIAALMYTSGTTGLPKAAIVPWTRMSIGGDMCSRILGLRPVTHKKPDRFYTVMPLYHTTAFTLGFNPCLQSATTIVIGRKFSVSKFWTEVKNADVTVIQYVGETLRYLLAAPPSPEDRNHKVRMGFGNGLRPDVWKKFKSRFNVETIVEVYGATEGVAATWNINRNDFTDGAIGSYGKITELMIRKTQAIVKVDWEAEKPWRNPETGLCEAMPRGEVGELLFALDPAQVESKFTGYLNNKEATSSKIVRDVLKKGDAYFRTGDVVRFDKEGRLWFSDRIGDTFRWRSENVSTAEVGEVMGHHRAVHEANVYGVKVPGHEGRAGCVAIVLHDSALADGSGGVQIKDEVLESLATHATNSLPKYAVPLFIRAVKELAITGNNKQQKTGLRNQGVDLNAMKEVGSVDKLYWLKSGSDRYVEFKEDDLKALDAGKVRL</sequence>
<comment type="subcellular location">
    <subcellularLocation>
        <location evidence="3">Cell membrane</location>
        <topology evidence="3">Multi-pass membrane protein</topology>
    </subcellularLocation>
    <subcellularLocation>
        <location evidence="1">Lipid droplet</location>
    </subcellularLocation>
    <subcellularLocation>
        <location evidence="2">Peroxisome membrane</location>
        <topology evidence="2">Multi-pass membrane protein</topology>
    </subcellularLocation>
</comment>
<dbReference type="Pfam" id="PF00501">
    <property type="entry name" value="AMP-binding"/>
    <property type="match status" value="1"/>
</dbReference>
<feature type="domain" description="AMP-dependent synthetase/ligase" evidence="20">
    <location>
        <begin position="68"/>
        <end position="440"/>
    </location>
</feature>
<protein>
    <recommendedName>
        <fullName evidence="18">Very long-chain fatty acid transport protein</fullName>
    </recommendedName>
    <alternativeName>
        <fullName evidence="19">Very-long-chain acyl-CoA synthetase</fullName>
    </alternativeName>
</protein>
<evidence type="ECO:0000256" key="11">
    <source>
        <dbReference type="ARBA" id="ARBA00022840"/>
    </source>
</evidence>
<keyword evidence="12" id="KW-1133">Transmembrane helix</keyword>
<dbReference type="GO" id="GO:0005524">
    <property type="term" value="F:ATP binding"/>
    <property type="evidence" value="ECO:0007669"/>
    <property type="project" value="UniProtKB-KW"/>
</dbReference>
<evidence type="ECO:0000256" key="6">
    <source>
        <dbReference type="ARBA" id="ARBA00022475"/>
    </source>
</evidence>
<dbReference type="Gene3D" id="3.30.300.30">
    <property type="match status" value="1"/>
</dbReference>
<dbReference type="Proteomes" id="UP001316803">
    <property type="component" value="Unassembled WGS sequence"/>
</dbReference>
<organism evidence="22 23">
    <name type="scientific">Knufia fluminis</name>
    <dbReference type="NCBI Taxonomy" id="191047"/>
    <lineage>
        <taxon>Eukaryota</taxon>
        <taxon>Fungi</taxon>
        <taxon>Dikarya</taxon>
        <taxon>Ascomycota</taxon>
        <taxon>Pezizomycotina</taxon>
        <taxon>Eurotiomycetes</taxon>
        <taxon>Chaetothyriomycetidae</taxon>
        <taxon>Chaetothyriales</taxon>
        <taxon>Trichomeriaceae</taxon>
        <taxon>Knufia</taxon>
    </lineage>
</organism>
<evidence type="ECO:0000256" key="5">
    <source>
        <dbReference type="ARBA" id="ARBA00022448"/>
    </source>
</evidence>
<evidence type="ECO:0000256" key="4">
    <source>
        <dbReference type="ARBA" id="ARBA00006432"/>
    </source>
</evidence>
<dbReference type="AlphaFoldDB" id="A0AAN8E870"/>
<dbReference type="InterPro" id="IPR000873">
    <property type="entry name" value="AMP-dep_synth/lig_dom"/>
</dbReference>
<dbReference type="GO" id="GO:0005811">
    <property type="term" value="C:lipid droplet"/>
    <property type="evidence" value="ECO:0007669"/>
    <property type="project" value="UniProtKB-SubCell"/>
</dbReference>
<evidence type="ECO:0000256" key="3">
    <source>
        <dbReference type="ARBA" id="ARBA00004651"/>
    </source>
</evidence>
<dbReference type="Pfam" id="PF13193">
    <property type="entry name" value="AMP-binding_C"/>
    <property type="match status" value="1"/>
</dbReference>
<dbReference type="FunFam" id="3.30.300.30:FF:000002">
    <property type="entry name" value="Long-chain fatty acid transport protein 1"/>
    <property type="match status" value="1"/>
</dbReference>
<evidence type="ECO:0000256" key="13">
    <source>
        <dbReference type="ARBA" id="ARBA00023055"/>
    </source>
</evidence>
<evidence type="ECO:0000256" key="15">
    <source>
        <dbReference type="ARBA" id="ARBA00023140"/>
    </source>
</evidence>
<dbReference type="FunFam" id="3.40.50.12780:FF:000019">
    <property type="entry name" value="Long-chain fatty acid transporter"/>
    <property type="match status" value="1"/>
</dbReference>
<keyword evidence="7" id="KW-0436">Ligase</keyword>
<comment type="similarity">
    <text evidence="4">Belongs to the ATP-dependent AMP-binding enzyme family.</text>
</comment>
<evidence type="ECO:0000256" key="1">
    <source>
        <dbReference type="ARBA" id="ARBA00004502"/>
    </source>
</evidence>
<comment type="catalytic activity">
    <reaction evidence="16">
        <text>a very long-chain fatty acid + ATP + CoA = a very long-chain fatty acyl-CoA + AMP + diphosphate</text>
        <dbReference type="Rhea" id="RHEA:54536"/>
        <dbReference type="ChEBI" id="CHEBI:30616"/>
        <dbReference type="ChEBI" id="CHEBI:33019"/>
        <dbReference type="ChEBI" id="CHEBI:57287"/>
        <dbReference type="ChEBI" id="CHEBI:58950"/>
        <dbReference type="ChEBI" id="CHEBI:138261"/>
        <dbReference type="ChEBI" id="CHEBI:456215"/>
    </reaction>
</comment>
<evidence type="ECO:0000256" key="9">
    <source>
        <dbReference type="ARBA" id="ARBA00022692"/>
    </source>
</evidence>
<proteinExistence type="inferred from homology"/>
<dbReference type="PANTHER" id="PTHR43107:SF15">
    <property type="entry name" value="FATTY ACID TRANSPORT PROTEIN 3, ISOFORM A"/>
    <property type="match status" value="1"/>
</dbReference>
<dbReference type="GO" id="GO:0004467">
    <property type="term" value="F:long-chain fatty acid-CoA ligase activity"/>
    <property type="evidence" value="ECO:0007669"/>
    <property type="project" value="TreeGrafter"/>
</dbReference>
<dbReference type="GO" id="GO:0009898">
    <property type="term" value="C:cytoplasmic side of plasma membrane"/>
    <property type="evidence" value="ECO:0007669"/>
    <property type="project" value="TreeGrafter"/>
</dbReference>
<dbReference type="PROSITE" id="PS00455">
    <property type="entry name" value="AMP_BINDING"/>
    <property type="match status" value="1"/>
</dbReference>
<keyword evidence="15" id="KW-0576">Peroxisome</keyword>
<evidence type="ECO:0000256" key="14">
    <source>
        <dbReference type="ARBA" id="ARBA00023136"/>
    </source>
</evidence>
<evidence type="ECO:0000256" key="10">
    <source>
        <dbReference type="ARBA" id="ARBA00022741"/>
    </source>
</evidence>
<dbReference type="GO" id="GO:0044539">
    <property type="term" value="P:long-chain fatty acid import into cell"/>
    <property type="evidence" value="ECO:0007669"/>
    <property type="project" value="TreeGrafter"/>
</dbReference>
<evidence type="ECO:0000256" key="8">
    <source>
        <dbReference type="ARBA" id="ARBA00022677"/>
    </source>
</evidence>
<dbReference type="InterPro" id="IPR042099">
    <property type="entry name" value="ANL_N_sf"/>
</dbReference>
<keyword evidence="6" id="KW-1003">Cell membrane</keyword>
<keyword evidence="5" id="KW-0813">Transport</keyword>
<evidence type="ECO:0000259" key="21">
    <source>
        <dbReference type="Pfam" id="PF13193"/>
    </source>
</evidence>
<evidence type="ECO:0000313" key="23">
    <source>
        <dbReference type="Proteomes" id="UP001316803"/>
    </source>
</evidence>
<evidence type="ECO:0000256" key="18">
    <source>
        <dbReference type="ARBA" id="ARBA00068795"/>
    </source>
</evidence>
<dbReference type="InterPro" id="IPR045851">
    <property type="entry name" value="AMP-bd_C_sf"/>
</dbReference>
<evidence type="ECO:0000313" key="22">
    <source>
        <dbReference type="EMBL" id="KAK5948659.1"/>
    </source>
</evidence>